<comment type="caution">
    <text evidence="1">The sequence shown here is derived from an EMBL/GenBank/DDBJ whole genome shotgun (WGS) entry which is preliminary data.</text>
</comment>
<dbReference type="RefSeq" id="WP_106771693.1">
    <property type="nucleotide sequence ID" value="NZ_PXYK01000006.1"/>
</dbReference>
<dbReference type="InterPro" id="IPR007375">
    <property type="entry name" value="SoxG"/>
</dbReference>
<keyword evidence="2" id="KW-1185">Reference proteome</keyword>
<dbReference type="Gene3D" id="3.30.1360.120">
    <property type="entry name" value="Probable tRNA modification gtpase trme, domain 1"/>
    <property type="match status" value="1"/>
</dbReference>
<gene>
    <name evidence="1" type="ORF">C7I84_08300</name>
</gene>
<accession>A0A2P7SJB1</accession>
<dbReference type="SUPFAM" id="SSF103025">
    <property type="entry name" value="Folate-binding domain"/>
    <property type="match status" value="1"/>
</dbReference>
<evidence type="ECO:0000313" key="1">
    <source>
        <dbReference type="EMBL" id="PSJ62592.1"/>
    </source>
</evidence>
<reference evidence="1 2" key="1">
    <citation type="submission" date="2018-03" db="EMBL/GenBank/DDBJ databases">
        <title>The draft genome of Mesorhizobium sp. 6GN-30.</title>
        <authorList>
            <person name="Liu L."/>
            <person name="Li L."/>
            <person name="Wang T."/>
            <person name="Zhang X."/>
            <person name="Liang L."/>
        </authorList>
    </citation>
    <scope>NUCLEOTIDE SEQUENCE [LARGE SCALE GENOMIC DNA]</scope>
    <source>
        <strain evidence="1 2">6GN30</strain>
    </source>
</reference>
<dbReference type="EMBL" id="PXYK01000006">
    <property type="protein sequence ID" value="PSJ62592.1"/>
    <property type="molecule type" value="Genomic_DNA"/>
</dbReference>
<dbReference type="OrthoDB" id="8098081at2"/>
<dbReference type="Gene3D" id="3.30.70.1520">
    <property type="entry name" value="Heterotetrameric sarcosine oxidase"/>
    <property type="match status" value="1"/>
</dbReference>
<evidence type="ECO:0000313" key="2">
    <source>
        <dbReference type="Proteomes" id="UP000241229"/>
    </source>
</evidence>
<organism evidence="1 2">
    <name type="scientific">Kumtagia ephedrae</name>
    <dbReference type="NCBI Taxonomy" id="2116701"/>
    <lineage>
        <taxon>Bacteria</taxon>
        <taxon>Pseudomonadati</taxon>
        <taxon>Pseudomonadota</taxon>
        <taxon>Alphaproteobacteria</taxon>
        <taxon>Hyphomicrobiales</taxon>
        <taxon>Phyllobacteriaceae</taxon>
        <taxon>Kumtagia</taxon>
    </lineage>
</organism>
<dbReference type="Pfam" id="PF04268">
    <property type="entry name" value="SoxG"/>
    <property type="match status" value="1"/>
</dbReference>
<dbReference type="Proteomes" id="UP000241229">
    <property type="component" value="Unassembled WGS sequence"/>
</dbReference>
<dbReference type="InterPro" id="IPR027266">
    <property type="entry name" value="TrmE/GcvT-like"/>
</dbReference>
<sequence length="211" mass="22097">MADYLWSVGSPLRKAFVPGRQGVLSGEAGVFLAELTGFSLVQVMARRGRWADTAKAAKTHYGVAAPDRPTALFGKQATLVWSGPDQFFALTSADGLADPLAPLRGVFAGIASLSDQSGGRCLIRISGARVRDALAKVSSLDFHDTAFPVGTAAATSIDHTNVGLWRAADAADGSPVYHLLVFTSFADSLWHTILDAAAEYGVDASRAGVFA</sequence>
<name>A0A2P7SJB1_9HYPH</name>
<dbReference type="AlphaFoldDB" id="A0A2P7SJB1"/>
<proteinExistence type="predicted"/>
<protein>
    <submittedName>
        <fullName evidence="1">Sarcosine oxidase subunit gamma</fullName>
    </submittedName>
</protein>